<name>A0A075FHD3_9EURY</name>
<dbReference type="InterPro" id="IPR015422">
    <property type="entry name" value="PyrdxlP-dep_Trfase_small"/>
</dbReference>
<keyword evidence="1" id="KW-0663">Pyridoxal phosphate</keyword>
<dbReference type="AlphaFoldDB" id="A0A075FHD3"/>
<dbReference type="PANTHER" id="PTHR43092:SF2">
    <property type="entry name" value="HERCYNYLCYSTEINE SULFOXIDE LYASE"/>
    <property type="match status" value="1"/>
</dbReference>
<evidence type="ECO:0000256" key="1">
    <source>
        <dbReference type="ARBA" id="ARBA00022898"/>
    </source>
</evidence>
<dbReference type="EMBL" id="KF900319">
    <property type="protein sequence ID" value="AIE90810.1"/>
    <property type="molecule type" value="Genomic_DNA"/>
</dbReference>
<dbReference type="Gene3D" id="3.90.1150.10">
    <property type="entry name" value="Aspartate Aminotransferase, domain 1"/>
    <property type="match status" value="1"/>
</dbReference>
<dbReference type="InterPro" id="IPR015421">
    <property type="entry name" value="PyrdxlP-dep_Trfase_major"/>
</dbReference>
<dbReference type="InterPro" id="IPR015424">
    <property type="entry name" value="PyrdxlP-dep_Trfase"/>
</dbReference>
<dbReference type="SUPFAM" id="SSF53383">
    <property type="entry name" value="PLP-dependent transferases"/>
    <property type="match status" value="1"/>
</dbReference>
<dbReference type="Pfam" id="PF00266">
    <property type="entry name" value="Aminotran_5"/>
    <property type="match status" value="1"/>
</dbReference>
<dbReference type="InterPro" id="IPR000192">
    <property type="entry name" value="Aminotrans_V_dom"/>
</dbReference>
<reference evidence="3" key="1">
    <citation type="journal article" date="2014" name="Genome Biol. Evol.">
        <title>Pangenome evidence for extensive interdomain horizontal transfer affecting lineage core and shell genes in uncultured planktonic thaumarchaeota and euryarchaeota.</title>
        <authorList>
            <person name="Deschamps P."/>
            <person name="Zivanovic Y."/>
            <person name="Moreira D."/>
            <person name="Rodriguez-Valera F."/>
            <person name="Lopez-Garcia P."/>
        </authorList>
    </citation>
    <scope>NUCLEOTIDE SEQUENCE</scope>
</reference>
<evidence type="ECO:0000313" key="3">
    <source>
        <dbReference type="EMBL" id="AIE90810.1"/>
    </source>
</evidence>
<keyword evidence="3" id="KW-0032">Aminotransferase</keyword>
<dbReference type="GO" id="GO:0045439">
    <property type="term" value="F:isopenicillin-N epimerase activity"/>
    <property type="evidence" value="ECO:0007669"/>
    <property type="project" value="UniProtKB-EC"/>
</dbReference>
<feature type="domain" description="Aminotransferase class V" evidence="2">
    <location>
        <begin position="62"/>
        <end position="301"/>
    </location>
</feature>
<dbReference type="EC" id="5.1.1.17" evidence="3"/>
<proteinExistence type="predicted"/>
<dbReference type="GO" id="GO:0008483">
    <property type="term" value="F:transaminase activity"/>
    <property type="evidence" value="ECO:0007669"/>
    <property type="project" value="UniProtKB-KW"/>
</dbReference>
<organism evidence="3">
    <name type="scientific">uncultured marine group II/III euryarchaeote AD1000_07_D12</name>
    <dbReference type="NCBI Taxonomy" id="1457708"/>
    <lineage>
        <taxon>Archaea</taxon>
        <taxon>Methanobacteriati</taxon>
        <taxon>Methanobacteriota</taxon>
        <taxon>environmental samples</taxon>
    </lineage>
</organism>
<keyword evidence="3" id="KW-0413">Isomerase</keyword>
<accession>A0A075FHD3</accession>
<gene>
    <name evidence="3" type="primary">cefD</name>
</gene>
<protein>
    <submittedName>
        <fullName evidence="3">Aminotransferase class V (CefD)</fullName>
        <ecNumber evidence="3">5.1.1.17</ecNumber>
    </submittedName>
</protein>
<keyword evidence="3" id="KW-0808">Transferase</keyword>
<dbReference type="PANTHER" id="PTHR43092">
    <property type="entry name" value="L-CYSTEINE DESULFHYDRASE"/>
    <property type="match status" value="1"/>
</dbReference>
<sequence length="396" mass="44291">MNRPRKSDLAEHWTLDPKTVFLNHGSFGATPTAILDEQRRIRALMEEDPVRFFEREYLGLWDDARRALSEFVNADVDGMAFVSNATQGINTVLRSLRLQPGDEIIVPDHSYQACWNAVDFVTERSGAKTVVVEVPFRVESPQEVLDIIMGAVTDRTVLALIDTVTSPTGMRMPFEELTVQLQSRGVDVLLDAAHGPGIVPLDLSELAPAYCTGNCHKWLCSPKGSAFLHIRDDRKHLVRPLNISHGASFEGDAQEKFEFEFAWPGTQDPSPWMCIPKAIEYLGDLVEGGWPEIMRRNHTLAIEGRGILCEALGTSPPFPDSMVSALASVEITTEGEVGPMSLEGDPFHNLLLDEYGIQVPVMPWRHHGVRYIRISAQLYNHEDEYRYLAEALGRSL</sequence>
<evidence type="ECO:0000259" key="2">
    <source>
        <dbReference type="Pfam" id="PF00266"/>
    </source>
</evidence>
<dbReference type="Gene3D" id="3.40.640.10">
    <property type="entry name" value="Type I PLP-dependent aspartate aminotransferase-like (Major domain)"/>
    <property type="match status" value="1"/>
</dbReference>